<dbReference type="PROSITE" id="PS51257">
    <property type="entry name" value="PROKAR_LIPOPROTEIN"/>
    <property type="match status" value="1"/>
</dbReference>
<dbReference type="RefSeq" id="WP_090839695.1">
    <property type="nucleotide sequence ID" value="NZ_FNIL01000001.1"/>
</dbReference>
<proteinExistence type="predicted"/>
<reference evidence="5" key="1">
    <citation type="submission" date="2016-10" db="EMBL/GenBank/DDBJ databases">
        <authorList>
            <person name="Varghese N."/>
            <person name="Submissions S."/>
        </authorList>
    </citation>
    <scope>NUCLEOTIDE SEQUENCE [LARGE SCALE GENOMIC DNA]</scope>
    <source>
        <strain evidence="5">CGMCC 1.10369</strain>
    </source>
</reference>
<dbReference type="InterPro" id="IPR002509">
    <property type="entry name" value="NODB_dom"/>
</dbReference>
<dbReference type="STRING" id="745820.SAMN04488053_101202"/>
<accession>A0A1G9ZR00</accession>
<organism evidence="4 5">
    <name type="scientific">Alkalicoccus daliensis</name>
    <dbReference type="NCBI Taxonomy" id="745820"/>
    <lineage>
        <taxon>Bacteria</taxon>
        <taxon>Bacillati</taxon>
        <taxon>Bacillota</taxon>
        <taxon>Bacilli</taxon>
        <taxon>Bacillales</taxon>
        <taxon>Bacillaceae</taxon>
        <taxon>Alkalicoccus</taxon>
    </lineage>
</organism>
<dbReference type="OrthoDB" id="9806342at2"/>
<protein>
    <submittedName>
        <fullName evidence="4">Polysaccharide deacetylase</fullName>
    </submittedName>
</protein>
<dbReference type="Gene3D" id="3.20.20.370">
    <property type="entry name" value="Glycoside hydrolase/deacetylase"/>
    <property type="match status" value="1"/>
</dbReference>
<dbReference type="SUPFAM" id="SSF88713">
    <property type="entry name" value="Glycoside hydrolase/deacetylase"/>
    <property type="match status" value="1"/>
</dbReference>
<keyword evidence="5" id="KW-1185">Reference proteome</keyword>
<name>A0A1G9ZR00_9BACI</name>
<dbReference type="Proteomes" id="UP000198778">
    <property type="component" value="Unassembled WGS sequence"/>
</dbReference>
<dbReference type="GO" id="GO:0005975">
    <property type="term" value="P:carbohydrate metabolic process"/>
    <property type="evidence" value="ECO:0007669"/>
    <property type="project" value="InterPro"/>
</dbReference>
<dbReference type="AlphaFoldDB" id="A0A1G9ZR00"/>
<feature type="chain" id="PRO_5038763614" evidence="2">
    <location>
        <begin position="19"/>
        <end position="308"/>
    </location>
</feature>
<dbReference type="InterPro" id="IPR050248">
    <property type="entry name" value="Polysacc_deacetylase_ArnD"/>
</dbReference>
<dbReference type="GO" id="GO:0016810">
    <property type="term" value="F:hydrolase activity, acting on carbon-nitrogen (but not peptide) bonds"/>
    <property type="evidence" value="ECO:0007669"/>
    <property type="project" value="InterPro"/>
</dbReference>
<sequence length="308" mass="34753">MKKTSVLLGISTVLFMTACGNENNSNEASENVQNNEVNNTNEDNINGSNEVDNSSNNNAENTSENASQENEESSNDEANENAESETLDENNDSNEEEEPAEAQYEIRDDSSIGPISDAEESVVLLTIDDAPDNHGVEMAEALRELDAEAIFFVNGHFIQSEEGQEQLQEIYDLGFEIGNHTMSHPNLSEISEEETYEEIVGLNDLIEDIIGERPRFFRAPFGVNSEYSDQIMEEENMQRMNWSYGYDYFEEYMEAEALAEIMVETDQLRDGANLLMHDRSFTLEALEDIVEGLRDKGYEFVDPALIEE</sequence>
<gene>
    <name evidence="4" type="ORF">SAMN04488053_101202</name>
</gene>
<feature type="compositionally biased region" description="Acidic residues" evidence="1">
    <location>
        <begin position="69"/>
        <end position="100"/>
    </location>
</feature>
<feature type="domain" description="NodB homology" evidence="3">
    <location>
        <begin position="121"/>
        <end position="301"/>
    </location>
</feature>
<dbReference type="PROSITE" id="PS51677">
    <property type="entry name" value="NODB"/>
    <property type="match status" value="1"/>
</dbReference>
<evidence type="ECO:0000256" key="1">
    <source>
        <dbReference type="SAM" id="MobiDB-lite"/>
    </source>
</evidence>
<evidence type="ECO:0000313" key="4">
    <source>
        <dbReference type="EMBL" id="SDN23517.1"/>
    </source>
</evidence>
<keyword evidence="2" id="KW-0732">Signal</keyword>
<dbReference type="CDD" id="cd10917">
    <property type="entry name" value="CE4_NodB_like_6s_7s"/>
    <property type="match status" value="1"/>
</dbReference>
<feature type="region of interest" description="Disordered" evidence="1">
    <location>
        <begin position="24"/>
        <end position="113"/>
    </location>
</feature>
<dbReference type="InterPro" id="IPR011330">
    <property type="entry name" value="Glyco_hydro/deAcase_b/a-brl"/>
</dbReference>
<dbReference type="Pfam" id="PF01522">
    <property type="entry name" value="Polysacc_deac_1"/>
    <property type="match status" value="1"/>
</dbReference>
<evidence type="ECO:0000313" key="5">
    <source>
        <dbReference type="Proteomes" id="UP000198778"/>
    </source>
</evidence>
<evidence type="ECO:0000256" key="2">
    <source>
        <dbReference type="SAM" id="SignalP"/>
    </source>
</evidence>
<evidence type="ECO:0000259" key="3">
    <source>
        <dbReference type="PROSITE" id="PS51677"/>
    </source>
</evidence>
<dbReference type="PANTHER" id="PTHR10587">
    <property type="entry name" value="GLYCOSYL TRANSFERASE-RELATED"/>
    <property type="match status" value="1"/>
</dbReference>
<feature type="compositionally biased region" description="Low complexity" evidence="1">
    <location>
        <begin position="24"/>
        <end position="68"/>
    </location>
</feature>
<dbReference type="EMBL" id="FNIL01000001">
    <property type="protein sequence ID" value="SDN23517.1"/>
    <property type="molecule type" value="Genomic_DNA"/>
</dbReference>
<feature type="signal peptide" evidence="2">
    <location>
        <begin position="1"/>
        <end position="18"/>
    </location>
</feature>